<evidence type="ECO:0000313" key="2">
    <source>
        <dbReference type="EMBL" id="TKI79621.1"/>
    </source>
</evidence>
<proteinExistence type="predicted"/>
<keyword evidence="1" id="KW-0472">Membrane</keyword>
<evidence type="ECO:0000256" key="1">
    <source>
        <dbReference type="SAM" id="Phobius"/>
    </source>
</evidence>
<feature type="non-terminal residue" evidence="2">
    <location>
        <position position="81"/>
    </location>
</feature>
<feature type="transmembrane region" description="Helical" evidence="1">
    <location>
        <begin position="20"/>
        <end position="46"/>
    </location>
</feature>
<evidence type="ECO:0000313" key="3">
    <source>
        <dbReference type="Proteomes" id="UP000308444"/>
    </source>
</evidence>
<protein>
    <submittedName>
        <fullName evidence="2">Uncharacterized protein</fullName>
    </submittedName>
</protein>
<gene>
    <name evidence="2" type="ORF">FC695_44520</name>
</gene>
<feature type="non-terminal residue" evidence="2">
    <location>
        <position position="1"/>
    </location>
</feature>
<accession>A0A9X9F0N6</accession>
<dbReference type="AlphaFoldDB" id="A0A9X9F0N6"/>
<organism evidence="2 3">
    <name type="scientific">Bacillus cereus</name>
    <dbReference type="NCBI Taxonomy" id="1396"/>
    <lineage>
        <taxon>Bacteria</taxon>
        <taxon>Bacillati</taxon>
        <taxon>Bacillota</taxon>
        <taxon>Bacilli</taxon>
        <taxon>Bacillales</taxon>
        <taxon>Bacillaceae</taxon>
        <taxon>Bacillus</taxon>
        <taxon>Bacillus cereus group</taxon>
    </lineage>
</organism>
<feature type="transmembrane region" description="Helical" evidence="1">
    <location>
        <begin position="52"/>
        <end position="71"/>
    </location>
</feature>
<comment type="caution">
    <text evidence="2">The sequence shown here is derived from an EMBL/GenBank/DDBJ whole genome shotgun (WGS) entry which is preliminary data.</text>
</comment>
<keyword evidence="1" id="KW-1133">Transmembrane helix</keyword>
<dbReference type="EMBL" id="SZOH01005397">
    <property type="protein sequence ID" value="TKI79621.1"/>
    <property type="molecule type" value="Genomic_DNA"/>
</dbReference>
<name>A0A9X9F0N6_BACCE</name>
<keyword evidence="1" id="KW-0812">Transmembrane</keyword>
<reference evidence="2 3" key="1">
    <citation type="journal article" date="2019" name="Environ. Microbiol.">
        <title>An active ?-lactamase is a part of an orchestrated cell wall stress resistance network of Bacillus subtilis and related rhizosphere species.</title>
        <authorList>
            <person name="Bucher T."/>
            <person name="Keren-Paz A."/>
            <person name="Hausser J."/>
            <person name="Olender T."/>
            <person name="Cytryn E."/>
            <person name="Kolodkin-Gal I."/>
        </authorList>
    </citation>
    <scope>NUCLEOTIDE SEQUENCE [LARGE SCALE GENOMIC DNA]</scope>
    <source>
        <strain evidence="2 3">I32</strain>
    </source>
</reference>
<sequence length="81" mass="9272">KEEKIHVSIIKDFLGDLILIRTFTFLMFVPISTFIFSVIIYGAVFFLSGIKITVWGITIMLLVPITLLFYMNIINTSIIIT</sequence>
<dbReference type="Proteomes" id="UP000308444">
    <property type="component" value="Unassembled WGS sequence"/>
</dbReference>